<dbReference type="Pfam" id="PF20434">
    <property type="entry name" value="BD-FAE"/>
    <property type="match status" value="1"/>
</dbReference>
<comment type="caution">
    <text evidence="5">The sequence shown here is derived from an EMBL/GenBank/DDBJ whole genome shotgun (WGS) entry which is preliminary data.</text>
</comment>
<dbReference type="InterPro" id="IPR029058">
    <property type="entry name" value="AB_hydrolase_fold"/>
</dbReference>
<feature type="chain" id="PRO_5022997654" evidence="3">
    <location>
        <begin position="25"/>
        <end position="313"/>
    </location>
</feature>
<dbReference type="PANTHER" id="PTHR48081">
    <property type="entry name" value="AB HYDROLASE SUPERFAMILY PROTEIN C4A8.06C"/>
    <property type="match status" value="1"/>
</dbReference>
<dbReference type="Proteomes" id="UP000318478">
    <property type="component" value="Unassembled WGS sequence"/>
</dbReference>
<protein>
    <submittedName>
        <fullName evidence="5">Alpha/beta hydrolase fold protein</fullName>
    </submittedName>
</protein>
<accession>A0A5C5XYE2</accession>
<dbReference type="InterPro" id="IPR049492">
    <property type="entry name" value="BD-FAE-like_dom"/>
</dbReference>
<sequence precursor="true">MIPSRLVYALTALSLISWLPSAYGQGAPFKANVAYGPHALQRLDVYKPSGPGPFPFVLDIHGGGWWNGDKALGRRQVETFTDAGIAIVGVNYRLLRDAARQKVDPPVTACLDDVRYALQFVRHYATEWGLDGRRVALSGVSAGGFSALWLGLSDEMAKPDSPDPIARESTRVLAIGVRDAQTSIDPRQMRRWVGPELRYGGHAFGLPERNFSKFLDQRSRYEPFFPKLSPAALVSSDDPPIFLYYKLAPDEAEKDHSFFVHSPKFGVELKKLAEPLGLECHVSYPGLEAPRFTDRYDFIVKTLTAQSTDSGCF</sequence>
<comment type="similarity">
    <text evidence="1">Belongs to the 'GDXG' lipolytic enzyme family.</text>
</comment>
<keyword evidence="2 5" id="KW-0378">Hydrolase</keyword>
<dbReference type="OrthoDB" id="265201at2"/>
<name>A0A5C5XYE2_9BACT</name>
<dbReference type="SUPFAM" id="SSF53474">
    <property type="entry name" value="alpha/beta-Hydrolases"/>
    <property type="match status" value="1"/>
</dbReference>
<feature type="domain" description="BD-FAE-like" evidence="4">
    <location>
        <begin position="43"/>
        <end position="243"/>
    </location>
</feature>
<dbReference type="Gene3D" id="3.40.50.1820">
    <property type="entry name" value="alpha/beta hydrolase"/>
    <property type="match status" value="1"/>
</dbReference>
<dbReference type="PANTHER" id="PTHR48081:SF30">
    <property type="entry name" value="ACETYL-HYDROLASE LIPR-RELATED"/>
    <property type="match status" value="1"/>
</dbReference>
<evidence type="ECO:0000259" key="4">
    <source>
        <dbReference type="Pfam" id="PF20434"/>
    </source>
</evidence>
<dbReference type="EMBL" id="SJPO01000013">
    <property type="protein sequence ID" value="TWT66945.1"/>
    <property type="molecule type" value="Genomic_DNA"/>
</dbReference>
<keyword evidence="3" id="KW-0732">Signal</keyword>
<organism evidence="5 6">
    <name type="scientific">Posidoniimonas polymericola</name>
    <dbReference type="NCBI Taxonomy" id="2528002"/>
    <lineage>
        <taxon>Bacteria</taxon>
        <taxon>Pseudomonadati</taxon>
        <taxon>Planctomycetota</taxon>
        <taxon>Planctomycetia</taxon>
        <taxon>Pirellulales</taxon>
        <taxon>Lacipirellulaceae</taxon>
        <taxon>Posidoniimonas</taxon>
    </lineage>
</organism>
<reference evidence="5 6" key="1">
    <citation type="submission" date="2019-02" db="EMBL/GenBank/DDBJ databases">
        <title>Deep-cultivation of Planctomycetes and their phenomic and genomic characterization uncovers novel biology.</title>
        <authorList>
            <person name="Wiegand S."/>
            <person name="Jogler M."/>
            <person name="Boedeker C."/>
            <person name="Pinto D."/>
            <person name="Vollmers J."/>
            <person name="Rivas-Marin E."/>
            <person name="Kohn T."/>
            <person name="Peeters S.H."/>
            <person name="Heuer A."/>
            <person name="Rast P."/>
            <person name="Oberbeckmann S."/>
            <person name="Bunk B."/>
            <person name="Jeske O."/>
            <person name="Meyerdierks A."/>
            <person name="Storesund J.E."/>
            <person name="Kallscheuer N."/>
            <person name="Luecker S."/>
            <person name="Lage O.M."/>
            <person name="Pohl T."/>
            <person name="Merkel B.J."/>
            <person name="Hornburger P."/>
            <person name="Mueller R.-W."/>
            <person name="Bruemmer F."/>
            <person name="Labrenz M."/>
            <person name="Spormann A.M."/>
            <person name="Op Den Camp H."/>
            <person name="Overmann J."/>
            <person name="Amann R."/>
            <person name="Jetten M.S.M."/>
            <person name="Mascher T."/>
            <person name="Medema M.H."/>
            <person name="Devos D.P."/>
            <person name="Kaster A.-K."/>
            <person name="Ovreas L."/>
            <person name="Rohde M."/>
            <person name="Galperin M.Y."/>
            <person name="Jogler C."/>
        </authorList>
    </citation>
    <scope>NUCLEOTIDE SEQUENCE [LARGE SCALE GENOMIC DNA]</scope>
    <source>
        <strain evidence="5 6">Pla123a</strain>
    </source>
</reference>
<evidence type="ECO:0000313" key="6">
    <source>
        <dbReference type="Proteomes" id="UP000318478"/>
    </source>
</evidence>
<evidence type="ECO:0000313" key="5">
    <source>
        <dbReference type="EMBL" id="TWT66945.1"/>
    </source>
</evidence>
<evidence type="ECO:0000256" key="1">
    <source>
        <dbReference type="ARBA" id="ARBA00010515"/>
    </source>
</evidence>
<keyword evidence="6" id="KW-1185">Reference proteome</keyword>
<feature type="signal peptide" evidence="3">
    <location>
        <begin position="1"/>
        <end position="24"/>
    </location>
</feature>
<dbReference type="InterPro" id="IPR050300">
    <property type="entry name" value="GDXG_lipolytic_enzyme"/>
</dbReference>
<dbReference type="AlphaFoldDB" id="A0A5C5XYE2"/>
<evidence type="ECO:0000256" key="3">
    <source>
        <dbReference type="SAM" id="SignalP"/>
    </source>
</evidence>
<proteinExistence type="inferred from homology"/>
<gene>
    <name evidence="5" type="ORF">Pla123a_43740</name>
</gene>
<dbReference type="GO" id="GO:0004806">
    <property type="term" value="F:triacylglycerol lipase activity"/>
    <property type="evidence" value="ECO:0007669"/>
    <property type="project" value="TreeGrafter"/>
</dbReference>
<evidence type="ECO:0000256" key="2">
    <source>
        <dbReference type="ARBA" id="ARBA00022801"/>
    </source>
</evidence>